<dbReference type="InterPro" id="IPR007016">
    <property type="entry name" value="O-antigen_ligase-rel_domated"/>
</dbReference>
<name>A0A1U9KAL8_9BACL</name>
<dbReference type="GO" id="GO:0016020">
    <property type="term" value="C:membrane"/>
    <property type="evidence" value="ECO:0007669"/>
    <property type="project" value="UniProtKB-SubCell"/>
</dbReference>
<dbReference type="RefSeq" id="WP_077720970.1">
    <property type="nucleotide sequence ID" value="NZ_CP019699.1"/>
</dbReference>
<feature type="transmembrane region" description="Helical" evidence="5">
    <location>
        <begin position="53"/>
        <end position="70"/>
    </location>
</feature>
<evidence type="ECO:0000256" key="4">
    <source>
        <dbReference type="ARBA" id="ARBA00023136"/>
    </source>
</evidence>
<feature type="transmembrane region" description="Helical" evidence="5">
    <location>
        <begin position="357"/>
        <end position="379"/>
    </location>
</feature>
<keyword evidence="2 5" id="KW-0812">Transmembrane</keyword>
<organism evidence="7 8">
    <name type="scientific">Novibacillus thermophilus</name>
    <dbReference type="NCBI Taxonomy" id="1471761"/>
    <lineage>
        <taxon>Bacteria</taxon>
        <taxon>Bacillati</taxon>
        <taxon>Bacillota</taxon>
        <taxon>Bacilli</taxon>
        <taxon>Bacillales</taxon>
        <taxon>Thermoactinomycetaceae</taxon>
        <taxon>Novibacillus</taxon>
    </lineage>
</organism>
<proteinExistence type="predicted"/>
<keyword evidence="8" id="KW-1185">Reference proteome</keyword>
<feature type="transmembrane region" description="Helical" evidence="5">
    <location>
        <begin position="237"/>
        <end position="256"/>
    </location>
</feature>
<accession>A0A1U9KAL8</accession>
<feature type="transmembrane region" description="Helical" evidence="5">
    <location>
        <begin position="15"/>
        <end position="41"/>
    </location>
</feature>
<evidence type="ECO:0000313" key="8">
    <source>
        <dbReference type="Proteomes" id="UP000188603"/>
    </source>
</evidence>
<dbReference type="STRING" id="1471761.B0W44_16455"/>
<dbReference type="OrthoDB" id="2986506at2"/>
<sequence>MTHIRAEGVWQNPLFAALLVCTVLSPVLPGVWLGFIALWAWGKYRWQLLEGDLVTVTLLGLASVALVATLVHQTPWGFVAILFLTVYVVVYSWMKKSLTVAHFRTGLTLTAVTGTGIVAVMLIDRLGGFDFLPSSLAYFFGLESWKPTESIRSTGTSGNANLAAGLLVCLALVCFYKIVAAGRSLKQRLFWAGIFAVYALGFDLTGTRMAWIALGAGMAVQLWFLYGSFFKHWLKSFHFSHVLLLIALPGLLLLLGKEWLPREASFDTDLFLRLQIWERSLDIFYDNWLFGVLPLHFGEVFMEYFGQYEYHAHNLWIGIAVDFGLIGFTLFTLLLVTGLIRGVQWIHWANSRREKELAIVLMSLVMAFLGQGLADYTILVPQTGWLFLLSLGFIHIRWMQLAPLKQPKIEKRKLSHSPRAVH</sequence>
<evidence type="ECO:0000256" key="1">
    <source>
        <dbReference type="ARBA" id="ARBA00004141"/>
    </source>
</evidence>
<feature type="transmembrane region" description="Helical" evidence="5">
    <location>
        <begin position="315"/>
        <end position="336"/>
    </location>
</feature>
<dbReference type="EMBL" id="CP019699">
    <property type="protein sequence ID" value="AQS57107.1"/>
    <property type="molecule type" value="Genomic_DNA"/>
</dbReference>
<dbReference type="AlphaFoldDB" id="A0A1U9KAL8"/>
<dbReference type="Proteomes" id="UP000188603">
    <property type="component" value="Chromosome"/>
</dbReference>
<dbReference type="PANTHER" id="PTHR37422">
    <property type="entry name" value="TEICHURONIC ACID BIOSYNTHESIS PROTEIN TUAE"/>
    <property type="match status" value="1"/>
</dbReference>
<evidence type="ECO:0000259" key="6">
    <source>
        <dbReference type="Pfam" id="PF04932"/>
    </source>
</evidence>
<feature type="transmembrane region" description="Helical" evidence="5">
    <location>
        <begin position="76"/>
        <end position="94"/>
    </location>
</feature>
<feature type="domain" description="O-antigen ligase-related" evidence="6">
    <location>
        <begin position="196"/>
        <end position="331"/>
    </location>
</feature>
<feature type="transmembrane region" description="Helical" evidence="5">
    <location>
        <begin position="189"/>
        <end position="205"/>
    </location>
</feature>
<feature type="transmembrane region" description="Helical" evidence="5">
    <location>
        <begin position="385"/>
        <end position="404"/>
    </location>
</feature>
<protein>
    <recommendedName>
        <fullName evidence="6">O-antigen ligase-related domain-containing protein</fullName>
    </recommendedName>
</protein>
<dbReference type="PANTHER" id="PTHR37422:SF13">
    <property type="entry name" value="LIPOPOLYSACCHARIDE BIOSYNTHESIS PROTEIN PA4999-RELATED"/>
    <property type="match status" value="1"/>
</dbReference>
<evidence type="ECO:0000313" key="7">
    <source>
        <dbReference type="EMBL" id="AQS57107.1"/>
    </source>
</evidence>
<dbReference type="InterPro" id="IPR051533">
    <property type="entry name" value="WaaL-like"/>
</dbReference>
<evidence type="ECO:0000256" key="3">
    <source>
        <dbReference type="ARBA" id="ARBA00022989"/>
    </source>
</evidence>
<reference evidence="7 8" key="1">
    <citation type="journal article" date="2015" name="Int. J. Syst. Evol. Microbiol.">
        <title>Novibacillus thermophilus gen. nov., sp. nov., a Gram-staining-negative and moderately thermophilic member of the family Thermoactinomycetaceae.</title>
        <authorList>
            <person name="Yang G."/>
            <person name="Chen J."/>
            <person name="Zhou S."/>
        </authorList>
    </citation>
    <scope>NUCLEOTIDE SEQUENCE [LARGE SCALE GENOMIC DNA]</scope>
    <source>
        <strain evidence="7 8">SG-1</strain>
    </source>
</reference>
<gene>
    <name evidence="7" type="ORF">B0W44_16455</name>
</gene>
<evidence type="ECO:0000256" key="5">
    <source>
        <dbReference type="SAM" id="Phobius"/>
    </source>
</evidence>
<feature type="transmembrane region" description="Helical" evidence="5">
    <location>
        <begin position="211"/>
        <end position="230"/>
    </location>
</feature>
<comment type="subcellular location">
    <subcellularLocation>
        <location evidence="1">Membrane</location>
        <topology evidence="1">Multi-pass membrane protein</topology>
    </subcellularLocation>
</comment>
<dbReference type="KEGG" id="ntr:B0W44_16455"/>
<dbReference type="Pfam" id="PF04932">
    <property type="entry name" value="Wzy_C"/>
    <property type="match status" value="1"/>
</dbReference>
<feature type="transmembrane region" description="Helical" evidence="5">
    <location>
        <begin position="162"/>
        <end position="182"/>
    </location>
</feature>
<keyword evidence="4 5" id="KW-0472">Membrane</keyword>
<feature type="transmembrane region" description="Helical" evidence="5">
    <location>
        <begin position="106"/>
        <end position="123"/>
    </location>
</feature>
<keyword evidence="3 5" id="KW-1133">Transmembrane helix</keyword>
<evidence type="ECO:0000256" key="2">
    <source>
        <dbReference type="ARBA" id="ARBA00022692"/>
    </source>
</evidence>